<evidence type="ECO:0000259" key="2">
    <source>
        <dbReference type="PROSITE" id="PS51186"/>
    </source>
</evidence>
<dbReference type="Gene3D" id="1.10.340.70">
    <property type="match status" value="1"/>
</dbReference>
<dbReference type="VEuPathDB" id="FungiDB:LELG_03452"/>
<dbReference type="InterPro" id="IPR052742">
    <property type="entry name" value="Mito_N-acetyltransferase"/>
</dbReference>
<evidence type="ECO:0000313" key="4">
    <source>
        <dbReference type="Proteomes" id="UP000001996"/>
    </source>
</evidence>
<name>A5E1G5_LODEL</name>
<dbReference type="PANTHER" id="PTHR43138:SF2">
    <property type="entry name" value="PROTEIN SPT10"/>
    <property type="match status" value="1"/>
</dbReference>
<dbReference type="PROSITE" id="PS51186">
    <property type="entry name" value="GNAT"/>
    <property type="match status" value="1"/>
</dbReference>
<dbReference type="CDD" id="cd04301">
    <property type="entry name" value="NAT_SF"/>
    <property type="match status" value="1"/>
</dbReference>
<dbReference type="HOGENOM" id="CLU_013985_42_0_1"/>
<dbReference type="KEGG" id="lel:PVL30_002942"/>
<dbReference type="SUPFAM" id="SSF55729">
    <property type="entry name" value="Acyl-CoA N-acyltransferases (Nat)"/>
    <property type="match status" value="1"/>
</dbReference>
<dbReference type="OrthoDB" id="10264707at2759"/>
<dbReference type="EMBL" id="CH981527">
    <property type="protein sequence ID" value="EDK45273.1"/>
    <property type="molecule type" value="Genomic_DNA"/>
</dbReference>
<protein>
    <recommendedName>
        <fullName evidence="2">N-acetyltransferase domain-containing protein</fullName>
    </recommendedName>
</protein>
<dbReference type="GO" id="GO:0016747">
    <property type="term" value="F:acyltransferase activity, transferring groups other than amino-acyl groups"/>
    <property type="evidence" value="ECO:0007669"/>
    <property type="project" value="InterPro"/>
</dbReference>
<dbReference type="GO" id="GO:0005634">
    <property type="term" value="C:nucleus"/>
    <property type="evidence" value="ECO:0007669"/>
    <property type="project" value="TreeGrafter"/>
</dbReference>
<feature type="compositionally biased region" description="Basic and acidic residues" evidence="1">
    <location>
        <begin position="1"/>
        <end position="13"/>
    </location>
</feature>
<dbReference type="InterPro" id="IPR015416">
    <property type="entry name" value="Znf_H2C2_histone_UAS-bd"/>
</dbReference>
<dbReference type="eggNOG" id="ENOG502QRFX">
    <property type="taxonomic scope" value="Eukaryota"/>
</dbReference>
<dbReference type="OMA" id="THEAMSH"/>
<reference evidence="3 4" key="1">
    <citation type="journal article" date="2009" name="Nature">
        <title>Evolution of pathogenicity and sexual reproduction in eight Candida genomes.</title>
        <authorList>
            <person name="Butler G."/>
            <person name="Rasmussen M.D."/>
            <person name="Lin M.F."/>
            <person name="Santos M.A."/>
            <person name="Sakthikumar S."/>
            <person name="Munro C.A."/>
            <person name="Rheinbay E."/>
            <person name="Grabherr M."/>
            <person name="Forche A."/>
            <person name="Reedy J.L."/>
            <person name="Agrafioti I."/>
            <person name="Arnaud M.B."/>
            <person name="Bates S."/>
            <person name="Brown A.J."/>
            <person name="Brunke S."/>
            <person name="Costanzo M.C."/>
            <person name="Fitzpatrick D.A."/>
            <person name="de Groot P.W."/>
            <person name="Harris D."/>
            <person name="Hoyer L.L."/>
            <person name="Hube B."/>
            <person name="Klis F.M."/>
            <person name="Kodira C."/>
            <person name="Lennard N."/>
            <person name="Logue M.E."/>
            <person name="Martin R."/>
            <person name="Neiman A.M."/>
            <person name="Nikolaou E."/>
            <person name="Quail M.A."/>
            <person name="Quinn J."/>
            <person name="Santos M.C."/>
            <person name="Schmitzberger F.F."/>
            <person name="Sherlock G."/>
            <person name="Shah P."/>
            <person name="Silverstein K.A."/>
            <person name="Skrzypek M.S."/>
            <person name="Soll D."/>
            <person name="Staggs R."/>
            <person name="Stansfield I."/>
            <person name="Stumpf M.P."/>
            <person name="Sudbery P.E."/>
            <person name="Srikantha T."/>
            <person name="Zeng Q."/>
            <person name="Berman J."/>
            <person name="Berriman M."/>
            <person name="Heitman J."/>
            <person name="Gow N.A."/>
            <person name="Lorenz M.C."/>
            <person name="Birren B.W."/>
            <person name="Kellis M."/>
            <person name="Cuomo C.A."/>
        </authorList>
    </citation>
    <scope>NUCLEOTIDE SEQUENCE [LARGE SCALE GENOMIC DNA]</scope>
    <source>
        <strain evidence="4">ATCC 11503 / BCRC 21390 / CBS 2605 / JCM 1781 / NBRC 1676 / NRRL YB-4239</strain>
    </source>
</reference>
<dbReference type="GeneID" id="5232298"/>
<dbReference type="InParanoid" id="A5E1G5"/>
<feature type="compositionally biased region" description="Low complexity" evidence="1">
    <location>
        <begin position="34"/>
        <end position="47"/>
    </location>
</feature>
<dbReference type="Pfam" id="PF09337">
    <property type="entry name" value="zf-H2C2"/>
    <property type="match status" value="1"/>
</dbReference>
<dbReference type="PANTHER" id="PTHR43138">
    <property type="entry name" value="ACETYLTRANSFERASE, GNAT FAMILY"/>
    <property type="match status" value="1"/>
</dbReference>
<feature type="domain" description="N-acetyltransferase" evidence="2">
    <location>
        <begin position="122"/>
        <end position="281"/>
    </location>
</feature>
<organism evidence="3 4">
    <name type="scientific">Lodderomyces elongisporus (strain ATCC 11503 / CBS 2605 / JCM 1781 / NBRC 1676 / NRRL YB-4239)</name>
    <name type="common">Yeast</name>
    <name type="synonym">Saccharomyces elongisporus</name>
    <dbReference type="NCBI Taxonomy" id="379508"/>
    <lineage>
        <taxon>Eukaryota</taxon>
        <taxon>Fungi</taxon>
        <taxon>Dikarya</taxon>
        <taxon>Ascomycota</taxon>
        <taxon>Saccharomycotina</taxon>
        <taxon>Pichiomycetes</taxon>
        <taxon>Debaryomycetaceae</taxon>
        <taxon>Candida/Lodderomyces clade</taxon>
        <taxon>Lodderomyces</taxon>
    </lineage>
</organism>
<proteinExistence type="predicted"/>
<feature type="region of interest" description="Disordered" evidence="1">
    <location>
        <begin position="1"/>
        <end position="72"/>
    </location>
</feature>
<keyword evidence="4" id="KW-1185">Reference proteome</keyword>
<dbReference type="FunCoup" id="A5E1G5">
    <property type="interactions" value="1184"/>
</dbReference>
<feature type="compositionally biased region" description="Basic residues" evidence="1">
    <location>
        <begin position="48"/>
        <end position="66"/>
    </location>
</feature>
<dbReference type="InterPro" id="IPR000182">
    <property type="entry name" value="GNAT_dom"/>
</dbReference>
<evidence type="ECO:0000256" key="1">
    <source>
        <dbReference type="SAM" id="MobiDB-lite"/>
    </source>
</evidence>
<evidence type="ECO:0000313" key="3">
    <source>
        <dbReference type="EMBL" id="EDK45273.1"/>
    </source>
</evidence>
<dbReference type="STRING" id="379508.A5E1G5"/>
<dbReference type="AlphaFoldDB" id="A5E1G5"/>
<dbReference type="Pfam" id="PF00583">
    <property type="entry name" value="Acetyltransf_1"/>
    <property type="match status" value="1"/>
</dbReference>
<gene>
    <name evidence="3" type="ORF">LELG_03452</name>
</gene>
<dbReference type="Proteomes" id="UP000001996">
    <property type="component" value="Unassembled WGS sequence"/>
</dbReference>
<dbReference type="InterPro" id="IPR016181">
    <property type="entry name" value="Acyl_CoA_acyltransferase"/>
</dbReference>
<dbReference type="Gene3D" id="3.40.630.30">
    <property type="match status" value="1"/>
</dbReference>
<sequence>MAGYDEIRDDQYRSKRSVMARSALPAPSSEPFYQQEEQQQQQQQQKQQRQRQRRHQQHNNHHHRNHTTISTSMPTITDRYTVLLKDGVTTATIYPISINDNIPYGLLHFLYEEYNMEIERGETLPFFDPLSIEEFSNYWFESFAAVMCLGDLPLVVNGDSHQDNFHDVDDREWEKECLGAFYIKPNFPGRRCAHICTAEFIVNAGIRGKGIGRTLTDCFLQWAPKLGYTYTMFNLVFESNAAARKLWESLNFKRVGKIANAAYVKGSEIPVDAIIYGRDLMPKPVTGGDSSAYRFDQLKYYLETGKYPTTADKQEKARLRASAVKYSVENGKLMFKGKEVIADPDQQLRICQDAHRSNGHCGINRATTLIAEKYHWTRIKETMGVVVKNCTQCTKSSQTNEESVSLLRPTKKRRINEQTQMEIKWELEKTMIWKLIAESVVLVHIYEQ</sequence>
<accession>A5E1G5</accession>